<dbReference type="Gene3D" id="6.20.400.10">
    <property type="match status" value="1"/>
</dbReference>
<evidence type="ECO:0000259" key="7">
    <source>
        <dbReference type="PROSITE" id="PS50103"/>
    </source>
</evidence>
<protein>
    <submittedName>
        <fullName evidence="8">Predicted protein</fullName>
    </submittedName>
</protein>
<dbReference type="InterPro" id="IPR036855">
    <property type="entry name" value="Znf_CCCH_sf"/>
</dbReference>
<feature type="non-terminal residue" evidence="8">
    <location>
        <position position="285"/>
    </location>
</feature>
<feature type="compositionally biased region" description="Acidic residues" evidence="6">
    <location>
        <begin position="271"/>
        <end position="285"/>
    </location>
</feature>
<keyword evidence="1 4" id="KW-0479">Metal-binding</keyword>
<dbReference type="SUPFAM" id="SSF90229">
    <property type="entry name" value="CCCH zinc finger"/>
    <property type="match status" value="1"/>
</dbReference>
<dbReference type="OrthoDB" id="278280at2759"/>
<feature type="domain" description="C3H1-type" evidence="7">
    <location>
        <begin position="75"/>
        <end position="102"/>
    </location>
</feature>
<dbReference type="PROSITE" id="PS50103">
    <property type="entry name" value="ZF_C3H1"/>
    <property type="match status" value="2"/>
</dbReference>
<sequence length="285" mass="32790">DKIFGLKNKNTSKHAQDFVKDVERNMKVLPGEQQKAEAKRRENEKLKLAKIQAEKELEEMMGELIKQPKVPEGVDPKTIACEFFKKGRCAKGWRCKFSHEKKSARAEAAKADLFMDLRDEETKAKDADAMEDWDQTKLESVVSEKHGGENQNNKTNITCRHFLEAVEKRLYGWFWVCPNGGDECKYRHALPPGYVLKSQIAAMLAEEKEAQRTEEEMLEEERGKMSEGTLVTEAHFAIWKKERDARRRESIEAAKEKRHAEGRLSGRELCETGEDPFAVDDDDLD</sequence>
<dbReference type="AlphaFoldDB" id="C1MP95"/>
<dbReference type="STRING" id="564608.C1MP95"/>
<dbReference type="InterPro" id="IPR032378">
    <property type="entry name" value="ZC3H15/TMA46_C"/>
</dbReference>
<keyword evidence="2 4" id="KW-0863">Zinc-finger</keyword>
<dbReference type="Proteomes" id="UP000001876">
    <property type="component" value="Unassembled WGS sequence"/>
</dbReference>
<dbReference type="RefSeq" id="XP_003056781.1">
    <property type="nucleotide sequence ID" value="XM_003056735.1"/>
</dbReference>
<dbReference type="SMART" id="SM00356">
    <property type="entry name" value="ZnF_C3H1"/>
    <property type="match status" value="2"/>
</dbReference>
<dbReference type="Pfam" id="PF16543">
    <property type="entry name" value="DFRP_C"/>
    <property type="match status" value="1"/>
</dbReference>
<evidence type="ECO:0000256" key="1">
    <source>
        <dbReference type="ARBA" id="ARBA00022723"/>
    </source>
</evidence>
<keyword evidence="3 4" id="KW-0862">Zinc</keyword>
<feature type="non-terminal residue" evidence="8">
    <location>
        <position position="1"/>
    </location>
</feature>
<evidence type="ECO:0000256" key="6">
    <source>
        <dbReference type="SAM" id="MobiDB-lite"/>
    </source>
</evidence>
<dbReference type="GO" id="GO:0002181">
    <property type="term" value="P:cytoplasmic translation"/>
    <property type="evidence" value="ECO:0007669"/>
    <property type="project" value="TreeGrafter"/>
</dbReference>
<dbReference type="EMBL" id="GG663737">
    <property type="protein sequence ID" value="EEH58426.1"/>
    <property type="molecule type" value="Genomic_DNA"/>
</dbReference>
<dbReference type="GO" id="GO:0003729">
    <property type="term" value="F:mRNA binding"/>
    <property type="evidence" value="ECO:0007669"/>
    <property type="project" value="TreeGrafter"/>
</dbReference>
<dbReference type="PANTHER" id="PTHR12681:SF0">
    <property type="entry name" value="ZINC FINGER CCCH DOMAIN-CONTAINING PROTEIN 15"/>
    <property type="match status" value="1"/>
</dbReference>
<dbReference type="eggNOG" id="KOG1763">
    <property type="taxonomic scope" value="Eukaryota"/>
</dbReference>
<organism evidence="9">
    <name type="scientific">Micromonas pusilla (strain CCMP1545)</name>
    <name type="common">Picoplanktonic green alga</name>
    <dbReference type="NCBI Taxonomy" id="564608"/>
    <lineage>
        <taxon>Eukaryota</taxon>
        <taxon>Viridiplantae</taxon>
        <taxon>Chlorophyta</taxon>
        <taxon>Mamiellophyceae</taxon>
        <taxon>Mamiellales</taxon>
        <taxon>Mamiellaceae</taxon>
        <taxon>Micromonas</taxon>
    </lineage>
</organism>
<evidence type="ECO:0000313" key="9">
    <source>
        <dbReference type="Proteomes" id="UP000001876"/>
    </source>
</evidence>
<evidence type="ECO:0000313" key="8">
    <source>
        <dbReference type="EMBL" id="EEH58426.1"/>
    </source>
</evidence>
<feature type="zinc finger region" description="C3H1-type" evidence="4">
    <location>
        <begin position="75"/>
        <end position="102"/>
    </location>
</feature>
<feature type="compositionally biased region" description="Basic and acidic residues" evidence="6">
    <location>
        <begin position="249"/>
        <end position="270"/>
    </location>
</feature>
<dbReference type="KEGG" id="mpp:MICPUCDRAFT_4866"/>
<accession>C1MP95</accession>
<evidence type="ECO:0000256" key="2">
    <source>
        <dbReference type="ARBA" id="ARBA00022771"/>
    </source>
</evidence>
<keyword evidence="5" id="KW-0175">Coiled coil</keyword>
<keyword evidence="9" id="KW-1185">Reference proteome</keyword>
<gene>
    <name evidence="8" type="ORF">MICPUCDRAFT_4866</name>
</gene>
<dbReference type="PANTHER" id="PTHR12681">
    <property type="entry name" value="ZINC FINGER-CONTAINING PROTEIN P48ZNF"/>
    <property type="match status" value="1"/>
</dbReference>
<feature type="domain" description="C3H1-type" evidence="7">
    <location>
        <begin position="153"/>
        <end position="191"/>
    </location>
</feature>
<feature type="coiled-coil region" evidence="5">
    <location>
        <begin position="196"/>
        <end position="223"/>
    </location>
</feature>
<feature type="region of interest" description="Disordered" evidence="6">
    <location>
        <begin position="249"/>
        <end position="285"/>
    </location>
</feature>
<dbReference type="GeneID" id="9682686"/>
<dbReference type="GO" id="GO:0008270">
    <property type="term" value="F:zinc ion binding"/>
    <property type="evidence" value="ECO:0007669"/>
    <property type="project" value="UniProtKB-KW"/>
</dbReference>
<feature type="zinc finger region" description="C3H1-type" evidence="4">
    <location>
        <begin position="153"/>
        <end position="191"/>
    </location>
</feature>
<dbReference type="GO" id="GO:0005829">
    <property type="term" value="C:cytosol"/>
    <property type="evidence" value="ECO:0007669"/>
    <property type="project" value="TreeGrafter"/>
</dbReference>
<reference evidence="8 9" key="1">
    <citation type="journal article" date="2009" name="Science">
        <title>Green evolution and dynamic adaptations revealed by genomes of the marine picoeukaryotes Micromonas.</title>
        <authorList>
            <person name="Worden A.Z."/>
            <person name="Lee J.H."/>
            <person name="Mock T."/>
            <person name="Rouze P."/>
            <person name="Simmons M.P."/>
            <person name="Aerts A.L."/>
            <person name="Allen A.E."/>
            <person name="Cuvelier M.L."/>
            <person name="Derelle E."/>
            <person name="Everett M.V."/>
            <person name="Foulon E."/>
            <person name="Grimwood J."/>
            <person name="Gundlach H."/>
            <person name="Henrissat B."/>
            <person name="Napoli C."/>
            <person name="McDonald S.M."/>
            <person name="Parker M.S."/>
            <person name="Rombauts S."/>
            <person name="Salamov A."/>
            <person name="Von Dassow P."/>
            <person name="Badger J.H."/>
            <person name="Coutinho P.M."/>
            <person name="Demir E."/>
            <person name="Dubchak I."/>
            <person name="Gentemann C."/>
            <person name="Eikrem W."/>
            <person name="Gready J.E."/>
            <person name="John U."/>
            <person name="Lanier W."/>
            <person name="Lindquist E.A."/>
            <person name="Lucas S."/>
            <person name="Mayer K.F."/>
            <person name="Moreau H."/>
            <person name="Not F."/>
            <person name="Otillar R."/>
            <person name="Panaud O."/>
            <person name="Pangilinan J."/>
            <person name="Paulsen I."/>
            <person name="Piegu B."/>
            <person name="Poliakov A."/>
            <person name="Robbens S."/>
            <person name="Schmutz J."/>
            <person name="Toulza E."/>
            <person name="Wyss T."/>
            <person name="Zelensky A."/>
            <person name="Zhou K."/>
            <person name="Armbrust E.V."/>
            <person name="Bhattacharya D."/>
            <person name="Goodenough U.W."/>
            <person name="Van de Peer Y."/>
            <person name="Grigoriev I.V."/>
        </authorList>
    </citation>
    <scope>NUCLEOTIDE SEQUENCE [LARGE SCALE GENOMIC DNA]</scope>
    <source>
        <strain evidence="8 9">CCMP1545</strain>
    </source>
</reference>
<dbReference type="OMA" id="AMIFKPV"/>
<evidence type="ECO:0000256" key="3">
    <source>
        <dbReference type="ARBA" id="ARBA00022833"/>
    </source>
</evidence>
<proteinExistence type="predicted"/>
<evidence type="ECO:0000256" key="5">
    <source>
        <dbReference type="SAM" id="Coils"/>
    </source>
</evidence>
<dbReference type="InterPro" id="IPR000571">
    <property type="entry name" value="Znf_CCCH"/>
</dbReference>
<feature type="coiled-coil region" evidence="5">
    <location>
        <begin position="36"/>
        <end position="63"/>
    </location>
</feature>
<name>C1MP95_MICPC</name>
<dbReference type="Gene3D" id="4.10.1000.10">
    <property type="entry name" value="Zinc finger, CCCH-type"/>
    <property type="match status" value="1"/>
</dbReference>
<evidence type="ECO:0000256" key="4">
    <source>
        <dbReference type="PROSITE-ProRule" id="PRU00723"/>
    </source>
</evidence>